<evidence type="ECO:0000259" key="1">
    <source>
        <dbReference type="Pfam" id="PF10979"/>
    </source>
</evidence>
<dbReference type="PIRSF" id="PIRSF028111">
    <property type="entry name" value="UCP028111"/>
    <property type="match status" value="1"/>
</dbReference>
<dbReference type="InterPro" id="IPR055592">
    <property type="entry name" value="DUF7168"/>
</dbReference>
<evidence type="ECO:0000259" key="2">
    <source>
        <dbReference type="Pfam" id="PF23771"/>
    </source>
</evidence>
<protein>
    <recommendedName>
        <fullName evidence="5">DUF2786 domain-containing protein</fullName>
    </recommendedName>
</protein>
<comment type="caution">
    <text evidence="3">The sequence shown here is derived from an EMBL/GenBank/DDBJ whole genome shotgun (WGS) entry which is preliminary data.</text>
</comment>
<dbReference type="InterPro" id="IPR016868">
    <property type="entry name" value="Phage_B3_Orf5"/>
</dbReference>
<gene>
    <name evidence="3" type="ORF">GCM10009038_24120</name>
</gene>
<evidence type="ECO:0000313" key="4">
    <source>
        <dbReference type="Proteomes" id="UP000646745"/>
    </source>
</evidence>
<dbReference type="Pfam" id="PF23771">
    <property type="entry name" value="DUF7168"/>
    <property type="match status" value="1"/>
</dbReference>
<feature type="domain" description="DUF2786" evidence="1">
    <location>
        <begin position="30"/>
        <end position="67"/>
    </location>
</feature>
<evidence type="ECO:0000313" key="3">
    <source>
        <dbReference type="EMBL" id="GHB24214.1"/>
    </source>
</evidence>
<keyword evidence="4" id="KW-1185">Reference proteome</keyword>
<accession>A0ABQ3E2J0</accession>
<reference evidence="4" key="1">
    <citation type="journal article" date="2019" name="Int. J. Syst. Evol. Microbiol.">
        <title>The Global Catalogue of Microorganisms (GCM) 10K type strain sequencing project: providing services to taxonomists for standard genome sequencing and annotation.</title>
        <authorList>
            <consortium name="The Broad Institute Genomics Platform"/>
            <consortium name="The Broad Institute Genome Sequencing Center for Infectious Disease"/>
            <person name="Wu L."/>
            <person name="Ma J."/>
        </authorList>
    </citation>
    <scope>NUCLEOTIDE SEQUENCE [LARGE SCALE GENOMIC DNA]</scope>
    <source>
        <strain evidence="4">KCTC 32998</strain>
    </source>
</reference>
<sequence>MPRLCMSRGICQAWWPGTDEQPQETPVDSKILDKIKKCLRLAKSSNANEAAAAMRQAQKLMAAHGITSDDVAVSDVDSHIAKVAAGERPPAHIGMLANMVAGAFGAELIYCPIHDGERWNGRFEFYGVNGAGEVSGYAFEVLLRQLTRDRNAYLKTQSKRLKRTTKIRRGDLYAQSWIYTVAQHVIKHERSDAENAVIATYQAKRWQQPLEPMTGRDNTKGLRNHDASALIQGRADGKRVEFYQGMNGQRQTALGKSS</sequence>
<proteinExistence type="predicted"/>
<dbReference type="Proteomes" id="UP000646745">
    <property type="component" value="Unassembled WGS sequence"/>
</dbReference>
<organism evidence="3 4">
    <name type="scientific">Salinicola rhizosphaerae</name>
    <dbReference type="NCBI Taxonomy" id="1443141"/>
    <lineage>
        <taxon>Bacteria</taxon>
        <taxon>Pseudomonadati</taxon>
        <taxon>Pseudomonadota</taxon>
        <taxon>Gammaproteobacteria</taxon>
        <taxon>Oceanospirillales</taxon>
        <taxon>Halomonadaceae</taxon>
        <taxon>Salinicola</taxon>
    </lineage>
</organism>
<evidence type="ECO:0008006" key="5">
    <source>
        <dbReference type="Google" id="ProtNLM"/>
    </source>
</evidence>
<name>A0ABQ3E2J0_9GAMM</name>
<dbReference type="Pfam" id="PF10979">
    <property type="entry name" value="DUF2786"/>
    <property type="match status" value="1"/>
</dbReference>
<feature type="domain" description="DUF7168" evidence="2">
    <location>
        <begin position="74"/>
        <end position="215"/>
    </location>
</feature>
<dbReference type="InterPro" id="IPR024498">
    <property type="entry name" value="DUF2786"/>
</dbReference>
<dbReference type="EMBL" id="BMZI01000005">
    <property type="protein sequence ID" value="GHB24214.1"/>
    <property type="molecule type" value="Genomic_DNA"/>
</dbReference>